<evidence type="ECO:0000313" key="1">
    <source>
        <dbReference type="EMBL" id="GJT52680.1"/>
    </source>
</evidence>
<dbReference type="Proteomes" id="UP001151760">
    <property type="component" value="Unassembled WGS sequence"/>
</dbReference>
<evidence type="ECO:0000313" key="2">
    <source>
        <dbReference type="Proteomes" id="UP001151760"/>
    </source>
</evidence>
<reference evidence="1" key="2">
    <citation type="submission" date="2022-01" db="EMBL/GenBank/DDBJ databases">
        <authorList>
            <person name="Yamashiro T."/>
            <person name="Shiraishi A."/>
            <person name="Satake H."/>
            <person name="Nakayama K."/>
        </authorList>
    </citation>
    <scope>NUCLEOTIDE SEQUENCE</scope>
</reference>
<reference evidence="1" key="1">
    <citation type="journal article" date="2022" name="Int. J. Mol. Sci.">
        <title>Draft Genome of Tanacetum Coccineum: Genomic Comparison of Closely Related Tanacetum-Family Plants.</title>
        <authorList>
            <person name="Yamashiro T."/>
            <person name="Shiraishi A."/>
            <person name="Nakayama K."/>
            <person name="Satake H."/>
        </authorList>
    </citation>
    <scope>NUCLEOTIDE SEQUENCE</scope>
</reference>
<protein>
    <submittedName>
        <fullName evidence="1">Uncharacterized protein</fullName>
    </submittedName>
</protein>
<feature type="non-terminal residue" evidence="1">
    <location>
        <position position="80"/>
    </location>
</feature>
<gene>
    <name evidence="1" type="ORF">Tco_0978837</name>
</gene>
<name>A0ABQ5EP86_9ASTR</name>
<comment type="caution">
    <text evidence="1">The sequence shown here is derived from an EMBL/GenBank/DDBJ whole genome shotgun (WGS) entry which is preliminary data.</text>
</comment>
<sequence>MPNTPLQESPTVVEDIDESFTVVEYSDEEKILNYLQKVFPTSPTQCNKEKGSLRIMASEKGLAVGGLWYDNHKLCQYGDT</sequence>
<dbReference type="EMBL" id="BQNB010016519">
    <property type="protein sequence ID" value="GJT52680.1"/>
    <property type="molecule type" value="Genomic_DNA"/>
</dbReference>
<accession>A0ABQ5EP86</accession>
<proteinExistence type="predicted"/>
<keyword evidence="2" id="KW-1185">Reference proteome</keyword>
<organism evidence="1 2">
    <name type="scientific">Tanacetum coccineum</name>
    <dbReference type="NCBI Taxonomy" id="301880"/>
    <lineage>
        <taxon>Eukaryota</taxon>
        <taxon>Viridiplantae</taxon>
        <taxon>Streptophyta</taxon>
        <taxon>Embryophyta</taxon>
        <taxon>Tracheophyta</taxon>
        <taxon>Spermatophyta</taxon>
        <taxon>Magnoliopsida</taxon>
        <taxon>eudicotyledons</taxon>
        <taxon>Gunneridae</taxon>
        <taxon>Pentapetalae</taxon>
        <taxon>asterids</taxon>
        <taxon>campanulids</taxon>
        <taxon>Asterales</taxon>
        <taxon>Asteraceae</taxon>
        <taxon>Asteroideae</taxon>
        <taxon>Anthemideae</taxon>
        <taxon>Anthemidinae</taxon>
        <taxon>Tanacetum</taxon>
    </lineage>
</organism>